<evidence type="ECO:0008006" key="3">
    <source>
        <dbReference type="Google" id="ProtNLM"/>
    </source>
</evidence>
<dbReference type="RefSeq" id="XP_056517134.1">
    <property type="nucleotide sequence ID" value="XM_056670761.1"/>
</dbReference>
<gene>
    <name evidence="1" type="ORF">N7515_010018</name>
</gene>
<dbReference type="PANTHER" id="PTHR37535:SF3">
    <property type="entry name" value="FLUG DOMAIN-CONTAINING PROTEIN"/>
    <property type="match status" value="1"/>
</dbReference>
<reference evidence="1" key="2">
    <citation type="journal article" date="2023" name="IMA Fungus">
        <title>Comparative genomic study of the Penicillium genus elucidates a diverse pangenome and 15 lateral gene transfer events.</title>
        <authorList>
            <person name="Petersen C."/>
            <person name="Sorensen T."/>
            <person name="Nielsen M.R."/>
            <person name="Sondergaard T.E."/>
            <person name="Sorensen J.L."/>
            <person name="Fitzpatrick D.A."/>
            <person name="Frisvad J.C."/>
            <person name="Nielsen K.L."/>
        </authorList>
    </citation>
    <scope>NUCLEOTIDE SEQUENCE</scope>
    <source>
        <strain evidence="1">IBT 22155</strain>
    </source>
</reference>
<dbReference type="EMBL" id="JAPQKL010000008">
    <property type="protein sequence ID" value="KAJ5120630.1"/>
    <property type="molecule type" value="Genomic_DNA"/>
</dbReference>
<proteinExistence type="predicted"/>
<comment type="caution">
    <text evidence="1">The sequence shown here is derived from an EMBL/GenBank/DDBJ whole genome shotgun (WGS) entry which is preliminary data.</text>
</comment>
<dbReference type="GeneID" id="81409932"/>
<dbReference type="Proteomes" id="UP001149079">
    <property type="component" value="Unassembled WGS sequence"/>
</dbReference>
<keyword evidence="2" id="KW-1185">Reference proteome</keyword>
<dbReference type="AlphaFoldDB" id="A0A9W9GHP3"/>
<evidence type="ECO:0000313" key="1">
    <source>
        <dbReference type="EMBL" id="KAJ5120630.1"/>
    </source>
</evidence>
<dbReference type="PANTHER" id="PTHR37535">
    <property type="entry name" value="FLUG DOMAIN PROTEIN"/>
    <property type="match status" value="1"/>
</dbReference>
<dbReference type="InterPro" id="IPR021842">
    <property type="entry name" value="DUF3435"/>
</dbReference>
<protein>
    <recommendedName>
        <fullName evidence="3">C2H2-type domain-containing protein</fullName>
    </recommendedName>
</protein>
<accession>A0A9W9GHP3</accession>
<sequence>MLPKDFQKKFDERIARAASRGFTREYQNEREHEDNSICLKQLAPATLEKYEDTAINWALWRLSRKETPNANFSKNEPDPTPQLLKSFAEDYIATRKNLPSQKSACQNFINFTSRWERETYRSLPKHVKDDVLNYIRQDLTVKYQLPTKPRERFMVTAKDIDYLLRGLFGDDWHDYKHERARGLSTVTDVLAVRPPKGRESYTLEWNKNKKDLPFFRMVTPEGPQQNKALSFSSMRYNFASLAQRECFKDRLRVHGIRAGVANCIDPKASEATRGQALDHQSHDTYIKYQSVLKSLDIQALFYDLEPDYECRNMEQSMAHHRDPNAPQRLDAAAITAFEERDEIKAMNQRIASLTSEIAGKPQLHEQLAVERAQLYSRKAKCLEAWKKEFIQDWWHSAYDEYISGNEFTERDRTSLFNIYKKYLPERARLRESLFTETSLDSVIGQQCLEDMVALCTSTERVVYYPGLLPEENRCPICSKLMSQIPFQGRAKHILQCRRRSLGGPQYQQRYRNEKRAHRRVQRDFVQFCYLCAEMYCDEQAWISHCQSHLDKLHPRCGMLTFRYTLVAPGFCPFCLGDEDKKPDERFQQWLAKATLLNHIDKHLDALRTSTICFCPHPCCQRKDYTDVTNLRRHFFDAHSIEEPRSNCVSRKRKWQAEPELFSGDHAQAHPEISDIQVIPAFENPHKKGKAASFEEGVHGMKWTQAVEQY</sequence>
<dbReference type="Pfam" id="PF11917">
    <property type="entry name" value="DUF3435"/>
    <property type="match status" value="1"/>
</dbReference>
<organism evidence="1 2">
    <name type="scientific">Penicillium bovifimosum</name>
    <dbReference type="NCBI Taxonomy" id="126998"/>
    <lineage>
        <taxon>Eukaryota</taxon>
        <taxon>Fungi</taxon>
        <taxon>Dikarya</taxon>
        <taxon>Ascomycota</taxon>
        <taxon>Pezizomycotina</taxon>
        <taxon>Eurotiomycetes</taxon>
        <taxon>Eurotiomycetidae</taxon>
        <taxon>Eurotiales</taxon>
        <taxon>Aspergillaceae</taxon>
        <taxon>Penicillium</taxon>
    </lineage>
</organism>
<evidence type="ECO:0000313" key="2">
    <source>
        <dbReference type="Proteomes" id="UP001149079"/>
    </source>
</evidence>
<dbReference type="OrthoDB" id="4357582at2759"/>
<reference evidence="1" key="1">
    <citation type="submission" date="2022-11" db="EMBL/GenBank/DDBJ databases">
        <authorList>
            <person name="Petersen C."/>
        </authorList>
    </citation>
    <scope>NUCLEOTIDE SEQUENCE</scope>
    <source>
        <strain evidence="1">IBT 22155</strain>
    </source>
</reference>
<name>A0A9W9GHP3_9EURO</name>